<dbReference type="EMBL" id="FNFE01000001">
    <property type="protein sequence ID" value="SDJ65356.1"/>
    <property type="molecule type" value="Genomic_DNA"/>
</dbReference>
<dbReference type="InterPro" id="IPR009003">
    <property type="entry name" value="Peptidase_S1_PA"/>
</dbReference>
<dbReference type="Pfam" id="PF13365">
    <property type="entry name" value="Trypsin_2"/>
    <property type="match status" value="1"/>
</dbReference>
<evidence type="ECO:0000313" key="1">
    <source>
        <dbReference type="EMBL" id="SDJ65356.1"/>
    </source>
</evidence>
<keyword evidence="2" id="KW-1185">Reference proteome</keyword>
<accession>A0A1G8VGW1</accession>
<dbReference type="InterPro" id="IPR043504">
    <property type="entry name" value="Peptidase_S1_PA_chymotrypsin"/>
</dbReference>
<dbReference type="Gene3D" id="2.40.10.10">
    <property type="entry name" value="Trypsin-like serine proteases"/>
    <property type="match status" value="2"/>
</dbReference>
<dbReference type="STRING" id="1095776.SAMN04515672_1338"/>
<name>A0A1G8VGW1_9EURY</name>
<evidence type="ECO:0000313" key="2">
    <source>
        <dbReference type="Proteomes" id="UP000198882"/>
    </source>
</evidence>
<gene>
    <name evidence="1" type="ORF">SAMN04515672_1338</name>
</gene>
<dbReference type="AlphaFoldDB" id="A0A1G8VGW1"/>
<organism evidence="1 2">
    <name type="scientific">Natronorubrum texcoconense</name>
    <dbReference type="NCBI Taxonomy" id="1095776"/>
    <lineage>
        <taxon>Archaea</taxon>
        <taxon>Methanobacteriati</taxon>
        <taxon>Methanobacteriota</taxon>
        <taxon>Stenosarchaea group</taxon>
        <taxon>Halobacteria</taxon>
        <taxon>Halobacteriales</taxon>
        <taxon>Natrialbaceae</taxon>
        <taxon>Natronorubrum</taxon>
    </lineage>
</organism>
<dbReference type="SUPFAM" id="SSF50494">
    <property type="entry name" value="Trypsin-like serine proteases"/>
    <property type="match status" value="1"/>
</dbReference>
<dbReference type="RefSeq" id="WP_090303759.1">
    <property type="nucleotide sequence ID" value="NZ_FNFE01000001.1"/>
</dbReference>
<protein>
    <submittedName>
        <fullName evidence="1">Trypsin-like peptidase domain-containing protein</fullName>
    </submittedName>
</protein>
<sequence>MPIPNRGVPQEYATVTLIQYPNSNSHATGFFYTDQDENQYLITNKHVVDPEDEDPEEIRILLRDTPNISNLHYEDIELVDGSGERNWLSHPTDSDVDIAAIPLDVDLQQYGNMAFSQDVFMPDDVQIGAGEQAMIIGHPFKGNRPYFPVARSALIASPYGVPFEGMKCFATDANMHSGTSGSPVLTIPSAIQETEGGISMFAGERTYLLGVHSATLHSDHDPEEGPLNLNLSWYAELIEDIVNSS</sequence>
<proteinExistence type="predicted"/>
<dbReference type="OrthoDB" id="325608at2157"/>
<reference evidence="2" key="1">
    <citation type="submission" date="2016-10" db="EMBL/GenBank/DDBJ databases">
        <authorList>
            <person name="Varghese N."/>
            <person name="Submissions S."/>
        </authorList>
    </citation>
    <scope>NUCLEOTIDE SEQUENCE [LARGE SCALE GENOMIC DNA]</scope>
    <source>
        <strain evidence="2">B4,CECT 8067,JCM 17497</strain>
    </source>
</reference>
<dbReference type="Proteomes" id="UP000198882">
    <property type="component" value="Unassembled WGS sequence"/>
</dbReference>